<evidence type="ECO:0000313" key="2">
    <source>
        <dbReference type="EMBL" id="NNH77252.1"/>
    </source>
</evidence>
<proteinExistence type="predicted"/>
<feature type="signal peptide" evidence="1">
    <location>
        <begin position="1"/>
        <end position="25"/>
    </location>
</feature>
<dbReference type="EMBL" id="JABERL010000012">
    <property type="protein sequence ID" value="NNH77252.1"/>
    <property type="molecule type" value="Genomic_DNA"/>
</dbReference>
<evidence type="ECO:0000313" key="3">
    <source>
        <dbReference type="Proteomes" id="UP000569202"/>
    </source>
</evidence>
<feature type="chain" id="PRO_5031090512" evidence="1">
    <location>
        <begin position="26"/>
        <end position="139"/>
    </location>
</feature>
<dbReference type="RefSeq" id="WP_171540134.1">
    <property type="nucleotide sequence ID" value="NZ_JABERL010000012.1"/>
</dbReference>
<dbReference type="Proteomes" id="UP000569202">
    <property type="component" value="Unassembled WGS sequence"/>
</dbReference>
<evidence type="ECO:0000256" key="1">
    <source>
        <dbReference type="SAM" id="SignalP"/>
    </source>
</evidence>
<keyword evidence="1" id="KW-0732">Signal</keyword>
<sequence>MNTNNLQRMLYSSLLILLTLSFSYAAEPEVKAPTQVIYSLFSGTITLDKDQLILHHCTLGKDPYLLEFNHTQDEKRIRTLLQQDPNFWLNLRASASLKNEKRYLSVDGIAEIHPKESCHLSKLLSDLNKSSNIKPTNRE</sequence>
<comment type="caution">
    <text evidence="2">The sequence shown here is derived from an EMBL/GenBank/DDBJ whole genome shotgun (WGS) entry which is preliminary data.</text>
</comment>
<accession>A0A7Y2RED2</accession>
<organism evidence="2 3">
    <name type="scientific">Acinetobacter terrae</name>
    <dbReference type="NCBI Taxonomy" id="2731247"/>
    <lineage>
        <taxon>Bacteria</taxon>
        <taxon>Pseudomonadati</taxon>
        <taxon>Pseudomonadota</taxon>
        <taxon>Gammaproteobacteria</taxon>
        <taxon>Moraxellales</taxon>
        <taxon>Moraxellaceae</taxon>
        <taxon>Acinetobacter</taxon>
        <taxon>Acinetobacter Taxon 24</taxon>
    </lineage>
</organism>
<dbReference type="AlphaFoldDB" id="A0A7Y2RED2"/>
<name>A0A7Y2RED2_9GAMM</name>
<reference evidence="2 3" key="1">
    <citation type="submission" date="2020-04" db="EMBL/GenBank/DDBJ databases">
        <title>Acinetobacter Taxon 24.</title>
        <authorList>
            <person name="Nemec A."/>
            <person name="Radolfova-Krizova L."/>
            <person name="Higgins P.G."/>
            <person name="Spanelova P."/>
        </authorList>
    </citation>
    <scope>NUCLEOTIDE SEQUENCE [LARGE SCALE GENOMIC DNA]</scope>
    <source>
        <strain evidence="2 3">ANC 5380</strain>
    </source>
</reference>
<protein>
    <submittedName>
        <fullName evidence="2">Uncharacterized protein</fullName>
    </submittedName>
</protein>
<gene>
    <name evidence="2" type="ORF">HLH17_06070</name>
</gene>